<name>A0ABP9MAF4_9FLAO</name>
<dbReference type="Proteomes" id="UP001500353">
    <property type="component" value="Unassembled WGS sequence"/>
</dbReference>
<sequence>MNQISGFMKKTLSIIAISIFALSFSQRNTNVEIKVDKDQIEKVYPKGLDKFKQDLAGNLQYTANEYQVLGNFKLNFNVEKNGKISAIKISPEVFDVSFERQMRRDFSRMAKHFASGQKENISVDLSFSRRYNSFDERARFTASNQ</sequence>
<protein>
    <recommendedName>
        <fullName evidence="3">TonB C-terminal domain-containing protein</fullName>
    </recommendedName>
</protein>
<evidence type="ECO:0000313" key="2">
    <source>
        <dbReference type="Proteomes" id="UP001500353"/>
    </source>
</evidence>
<comment type="caution">
    <text evidence="1">The sequence shown here is derived from an EMBL/GenBank/DDBJ whole genome shotgun (WGS) entry which is preliminary data.</text>
</comment>
<evidence type="ECO:0008006" key="3">
    <source>
        <dbReference type="Google" id="ProtNLM"/>
    </source>
</evidence>
<gene>
    <name evidence="1" type="ORF">GCM10023210_21340</name>
</gene>
<accession>A0ABP9MAF4</accession>
<organism evidence="1 2">
    <name type="scientific">Chryseobacterium ginsengisoli</name>
    <dbReference type="NCBI Taxonomy" id="363853"/>
    <lineage>
        <taxon>Bacteria</taxon>
        <taxon>Pseudomonadati</taxon>
        <taxon>Bacteroidota</taxon>
        <taxon>Flavobacteriia</taxon>
        <taxon>Flavobacteriales</taxon>
        <taxon>Weeksellaceae</taxon>
        <taxon>Chryseobacterium group</taxon>
        <taxon>Chryseobacterium</taxon>
    </lineage>
</organism>
<dbReference type="EMBL" id="BAABHX010000003">
    <property type="protein sequence ID" value="GAA5092438.1"/>
    <property type="molecule type" value="Genomic_DNA"/>
</dbReference>
<keyword evidence="2" id="KW-1185">Reference proteome</keyword>
<evidence type="ECO:0000313" key="1">
    <source>
        <dbReference type="EMBL" id="GAA5092438.1"/>
    </source>
</evidence>
<proteinExistence type="predicted"/>
<reference evidence="2" key="1">
    <citation type="journal article" date="2019" name="Int. J. Syst. Evol. Microbiol.">
        <title>The Global Catalogue of Microorganisms (GCM) 10K type strain sequencing project: providing services to taxonomists for standard genome sequencing and annotation.</title>
        <authorList>
            <consortium name="The Broad Institute Genomics Platform"/>
            <consortium name="The Broad Institute Genome Sequencing Center for Infectious Disease"/>
            <person name="Wu L."/>
            <person name="Ma J."/>
        </authorList>
    </citation>
    <scope>NUCLEOTIDE SEQUENCE [LARGE SCALE GENOMIC DNA]</scope>
    <source>
        <strain evidence="2">JCM 18019</strain>
    </source>
</reference>